<proteinExistence type="inferred from homology"/>
<dbReference type="CDD" id="cd00609">
    <property type="entry name" value="AAT_like"/>
    <property type="match status" value="1"/>
</dbReference>
<feature type="domain" description="Aminotransferase class I/classII large" evidence="7">
    <location>
        <begin position="35"/>
        <end position="395"/>
    </location>
</feature>
<evidence type="ECO:0000256" key="4">
    <source>
        <dbReference type="ARBA" id="ARBA00022679"/>
    </source>
</evidence>
<evidence type="ECO:0000256" key="6">
    <source>
        <dbReference type="RuleBase" id="RU000481"/>
    </source>
</evidence>
<dbReference type="GeneID" id="85164931"/>
<reference evidence="8 9" key="1">
    <citation type="submission" date="2014-03" db="EMBL/GenBank/DDBJ databases">
        <title>Genomics of Bifidobacteria.</title>
        <authorList>
            <person name="Ventura M."/>
            <person name="Milani C."/>
            <person name="Lugli G.A."/>
        </authorList>
    </citation>
    <scope>NUCLEOTIDE SEQUENCE [LARGE SCALE GENOMIC DNA]</scope>
    <source>
        <strain evidence="8 9">LMG 21589</strain>
    </source>
</reference>
<evidence type="ECO:0000259" key="7">
    <source>
        <dbReference type="Pfam" id="PF00155"/>
    </source>
</evidence>
<protein>
    <recommendedName>
        <fullName evidence="6">Aminotransferase</fullName>
        <ecNumber evidence="6">2.6.1.-</ecNumber>
    </recommendedName>
</protein>
<evidence type="ECO:0000313" key="9">
    <source>
        <dbReference type="Proteomes" id="UP000029033"/>
    </source>
</evidence>
<dbReference type="FunFam" id="3.40.640.10:FF:000033">
    <property type="entry name" value="Aspartate aminotransferase"/>
    <property type="match status" value="1"/>
</dbReference>
<dbReference type="GO" id="GO:0030170">
    <property type="term" value="F:pyridoxal phosphate binding"/>
    <property type="evidence" value="ECO:0007669"/>
    <property type="project" value="InterPro"/>
</dbReference>
<dbReference type="InterPro" id="IPR015422">
    <property type="entry name" value="PyrdxlP-dep_Trfase_small"/>
</dbReference>
<dbReference type="Pfam" id="PF00155">
    <property type="entry name" value="Aminotran_1_2"/>
    <property type="match status" value="1"/>
</dbReference>
<sequence length="401" mass="42838">MAQWQTLSDRINNVAPSATLAVDSKAKAMKAAGLDVVGFGAGEPNFPTPAPIVAAAAEAVQDPKNYRYTPTAGLPELRKAIAEKTLRDSGYEVAPEQVVVTNGGKQAVYETFQILLDEGDEVIIPTPYWTSYPEAVKLAGGKPVEVFAGGDRDFEPDLAALEAARTDRTKAIIVNSPNNPTGAVWSPETVVAIGKWAIEHHIWIISDEIYEHLNYDDAKTTYIGAAVPECRDQLIVLNGVAKTYAMPGWRVGWLIAPEPVAKAASKLQGHMTSNVANISQRAALAAVSGTLNEVYRMREAFDVRRKAIVTALNGIDGVTCPVPTGAFYAFADVSALLNRPLGPNGTVSSSTSELAAALLDEAHVAAVPGEAFGAPGYLRFSYALADDQLAEGMRRFKQWVA</sequence>
<dbReference type="Gene3D" id="3.40.640.10">
    <property type="entry name" value="Type I PLP-dependent aspartate aminotransferase-like (Major domain)"/>
    <property type="match status" value="1"/>
</dbReference>
<dbReference type="GO" id="GO:0006520">
    <property type="term" value="P:amino acid metabolic process"/>
    <property type="evidence" value="ECO:0007669"/>
    <property type="project" value="InterPro"/>
</dbReference>
<dbReference type="InterPro" id="IPR015424">
    <property type="entry name" value="PyrdxlP-dep_Trfase"/>
</dbReference>
<accession>A0A087D469</accession>
<evidence type="ECO:0000256" key="3">
    <source>
        <dbReference type="ARBA" id="ARBA00022576"/>
    </source>
</evidence>
<dbReference type="PANTHER" id="PTHR46383">
    <property type="entry name" value="ASPARTATE AMINOTRANSFERASE"/>
    <property type="match status" value="1"/>
</dbReference>
<keyword evidence="5" id="KW-0663">Pyridoxal phosphate</keyword>
<dbReference type="GO" id="GO:0008483">
    <property type="term" value="F:transaminase activity"/>
    <property type="evidence" value="ECO:0007669"/>
    <property type="project" value="UniProtKB-KW"/>
</dbReference>
<evidence type="ECO:0000256" key="5">
    <source>
        <dbReference type="ARBA" id="ARBA00022898"/>
    </source>
</evidence>
<dbReference type="Proteomes" id="UP000029033">
    <property type="component" value="Unassembled WGS sequence"/>
</dbReference>
<dbReference type="eggNOG" id="COG0436">
    <property type="taxonomic scope" value="Bacteria"/>
</dbReference>
<keyword evidence="3 6" id="KW-0032">Aminotransferase</keyword>
<dbReference type="AlphaFoldDB" id="A0A087D469"/>
<organism evidence="8 9">
    <name type="scientific">Bifidobacterium scardovii</name>
    <dbReference type="NCBI Taxonomy" id="158787"/>
    <lineage>
        <taxon>Bacteria</taxon>
        <taxon>Bacillati</taxon>
        <taxon>Actinomycetota</taxon>
        <taxon>Actinomycetes</taxon>
        <taxon>Bifidobacteriales</taxon>
        <taxon>Bifidobacteriaceae</taxon>
        <taxon>Bifidobacterium</taxon>
    </lineage>
</organism>
<dbReference type="Gene3D" id="3.90.1150.10">
    <property type="entry name" value="Aspartate Aminotransferase, domain 1"/>
    <property type="match status" value="1"/>
</dbReference>
<evidence type="ECO:0000256" key="2">
    <source>
        <dbReference type="ARBA" id="ARBA00007441"/>
    </source>
</evidence>
<dbReference type="PROSITE" id="PS00105">
    <property type="entry name" value="AA_TRANSFER_CLASS_1"/>
    <property type="match status" value="1"/>
</dbReference>
<dbReference type="STRING" id="158787.BSCA_1930"/>
<dbReference type="InterPro" id="IPR004839">
    <property type="entry name" value="Aminotransferase_I/II_large"/>
</dbReference>
<dbReference type="EMBL" id="JGZO01000031">
    <property type="protein sequence ID" value="KFI90319.1"/>
    <property type="molecule type" value="Genomic_DNA"/>
</dbReference>
<evidence type="ECO:0000313" key="8">
    <source>
        <dbReference type="EMBL" id="KFI90319.1"/>
    </source>
</evidence>
<keyword evidence="4 6" id="KW-0808">Transferase</keyword>
<keyword evidence="9" id="KW-1185">Reference proteome</keyword>
<dbReference type="SUPFAM" id="SSF53383">
    <property type="entry name" value="PLP-dependent transferases"/>
    <property type="match status" value="1"/>
</dbReference>
<dbReference type="EC" id="2.6.1.-" evidence="6"/>
<gene>
    <name evidence="8" type="ORF">BSCA_1930</name>
</gene>
<name>A0A087D469_9BIFI</name>
<comment type="cofactor">
    <cofactor evidence="1 6">
        <name>pyridoxal 5'-phosphate</name>
        <dbReference type="ChEBI" id="CHEBI:597326"/>
    </cofactor>
</comment>
<comment type="caution">
    <text evidence="8">The sequence shown here is derived from an EMBL/GenBank/DDBJ whole genome shotgun (WGS) entry which is preliminary data.</text>
</comment>
<dbReference type="InterPro" id="IPR015421">
    <property type="entry name" value="PyrdxlP-dep_Trfase_major"/>
</dbReference>
<dbReference type="RefSeq" id="WP_171818110.1">
    <property type="nucleotide sequence ID" value="NZ_CAJPMS010000001.1"/>
</dbReference>
<comment type="similarity">
    <text evidence="2 6">Belongs to the class-I pyridoxal-phosphate-dependent aminotransferase family.</text>
</comment>
<evidence type="ECO:0000256" key="1">
    <source>
        <dbReference type="ARBA" id="ARBA00001933"/>
    </source>
</evidence>
<dbReference type="InterPro" id="IPR004838">
    <property type="entry name" value="NHTrfase_class1_PyrdxlP-BS"/>
</dbReference>
<dbReference type="InterPro" id="IPR050596">
    <property type="entry name" value="AspAT/PAT-like"/>
</dbReference>
<dbReference type="PANTHER" id="PTHR46383:SF1">
    <property type="entry name" value="ASPARTATE AMINOTRANSFERASE"/>
    <property type="match status" value="1"/>
</dbReference>